<dbReference type="PANTHER" id="PTHR35404">
    <property type="entry name" value="TRANSPOSASE OF TN10"/>
    <property type="match status" value="1"/>
</dbReference>
<dbReference type="Proteomes" id="UP000199250">
    <property type="component" value="Unassembled WGS sequence"/>
</dbReference>
<dbReference type="Proteomes" id="UP000199005">
    <property type="component" value="Unassembled WGS sequence"/>
</dbReference>
<gene>
    <name evidence="2" type="ORF">SAMN04244572_04203</name>
    <name evidence="1" type="ORF">SAMN04244579_04057</name>
</gene>
<evidence type="ECO:0000313" key="3">
    <source>
        <dbReference type="Proteomes" id="UP000199005"/>
    </source>
</evidence>
<dbReference type="InterPro" id="IPR012337">
    <property type="entry name" value="RNaseH-like_sf"/>
</dbReference>
<evidence type="ECO:0008006" key="5">
    <source>
        <dbReference type="Google" id="ProtNLM"/>
    </source>
</evidence>
<evidence type="ECO:0000313" key="2">
    <source>
        <dbReference type="EMBL" id="SEJ49058.1"/>
    </source>
</evidence>
<evidence type="ECO:0000313" key="4">
    <source>
        <dbReference type="Proteomes" id="UP000199250"/>
    </source>
</evidence>
<accession>A0A1H6Y3D5</accession>
<evidence type="ECO:0000313" key="1">
    <source>
        <dbReference type="EMBL" id="SEJ35803.1"/>
    </source>
</evidence>
<dbReference type="EMBL" id="FNYO01000079">
    <property type="protein sequence ID" value="SEJ35803.1"/>
    <property type="molecule type" value="Genomic_DNA"/>
</dbReference>
<organism evidence="1 3">
    <name type="scientific">Azotobacter beijerinckii</name>
    <dbReference type="NCBI Taxonomy" id="170623"/>
    <lineage>
        <taxon>Bacteria</taxon>
        <taxon>Pseudomonadati</taxon>
        <taxon>Pseudomonadota</taxon>
        <taxon>Gammaproteobacteria</taxon>
        <taxon>Pseudomonadales</taxon>
        <taxon>Pseudomonadaceae</taxon>
        <taxon>Azotobacter</taxon>
    </lineage>
</organism>
<reference evidence="3 4" key="1">
    <citation type="submission" date="2016-10" db="EMBL/GenBank/DDBJ databases">
        <authorList>
            <person name="de Groot N.N."/>
        </authorList>
    </citation>
    <scope>NUCLEOTIDE SEQUENCE [LARGE SCALE GENOMIC DNA]</scope>
    <source>
        <strain evidence="1 3">DSM 1041</strain>
        <strain evidence="2 4">DSM 373</strain>
    </source>
</reference>
<proteinExistence type="predicted"/>
<dbReference type="AlphaFoldDB" id="A0A1H6Y3D5"/>
<sequence>MQTVQFLHAAFAKALPTIHARRLEALMAAVAALLQGRCLTLTALGRSLPGSAWPRHAIKRIDRLLGNRQLQAELGLFYWVMLRALLGSLRHPLILVDWSPIDAAGKLFLLRAAITLAGRSLPVCEIVHPREGCPRCQKRLLEALAAMLPGPSWSPMPASGGPGSKPSKPGAGITSAACAIATCAGSASNLGGR</sequence>
<protein>
    <recommendedName>
        <fullName evidence="5">Transposase</fullName>
    </recommendedName>
</protein>
<dbReference type="SUPFAM" id="SSF53098">
    <property type="entry name" value="Ribonuclease H-like"/>
    <property type="match status" value="1"/>
</dbReference>
<dbReference type="PANTHER" id="PTHR35404:SF8">
    <property type="entry name" value="TRANSPOSASE OF TN10"/>
    <property type="match status" value="1"/>
</dbReference>
<dbReference type="EMBL" id="FNYQ01000116">
    <property type="protein sequence ID" value="SEJ49058.1"/>
    <property type="molecule type" value="Genomic_DNA"/>
</dbReference>
<name>A0A1H6Y3D5_9GAMM</name>